<name>A0A3Q7GHA3_SOLLC</name>
<dbReference type="Gramene" id="Solyc05g045665.1.1">
    <property type="protein sequence ID" value="Solyc05g045665.1.1"/>
    <property type="gene ID" value="Solyc05g045665.1"/>
</dbReference>
<dbReference type="EnsemblPlants" id="Solyc05g045665.1.1">
    <property type="protein sequence ID" value="Solyc05g045665.1.1"/>
    <property type="gene ID" value="Solyc05g045665.1"/>
</dbReference>
<organism evidence="1">
    <name type="scientific">Solanum lycopersicum</name>
    <name type="common">Tomato</name>
    <name type="synonym">Lycopersicon esculentum</name>
    <dbReference type="NCBI Taxonomy" id="4081"/>
    <lineage>
        <taxon>Eukaryota</taxon>
        <taxon>Viridiplantae</taxon>
        <taxon>Streptophyta</taxon>
        <taxon>Embryophyta</taxon>
        <taxon>Tracheophyta</taxon>
        <taxon>Spermatophyta</taxon>
        <taxon>Magnoliopsida</taxon>
        <taxon>eudicotyledons</taxon>
        <taxon>Gunneridae</taxon>
        <taxon>Pentapetalae</taxon>
        <taxon>asterids</taxon>
        <taxon>lamiids</taxon>
        <taxon>Solanales</taxon>
        <taxon>Solanaceae</taxon>
        <taxon>Solanoideae</taxon>
        <taxon>Solaneae</taxon>
        <taxon>Solanum</taxon>
        <taxon>Solanum subgen. Lycopersicon</taxon>
    </lineage>
</organism>
<dbReference type="PANTHER" id="PTHR11439">
    <property type="entry name" value="GAG-POL-RELATED RETROTRANSPOSON"/>
    <property type="match status" value="1"/>
</dbReference>
<evidence type="ECO:0000313" key="1">
    <source>
        <dbReference type="EnsemblPlants" id="Solyc05g045665.1.1"/>
    </source>
</evidence>
<proteinExistence type="predicted"/>
<dbReference type="Proteomes" id="UP000004994">
    <property type="component" value="Chromosome 5"/>
</dbReference>
<evidence type="ECO:0000313" key="2">
    <source>
        <dbReference type="Proteomes" id="UP000004994"/>
    </source>
</evidence>
<dbReference type="PANTHER" id="PTHR11439:SF467">
    <property type="entry name" value="INTEGRASE CATALYTIC DOMAIN-CONTAINING PROTEIN"/>
    <property type="match status" value="1"/>
</dbReference>
<dbReference type="InParanoid" id="A0A3Q7GHA3"/>
<reference evidence="1" key="2">
    <citation type="submission" date="2019-01" db="UniProtKB">
        <authorList>
            <consortium name="EnsemblPlants"/>
        </authorList>
    </citation>
    <scope>IDENTIFICATION</scope>
    <source>
        <strain evidence="1">cv. Heinz 1706</strain>
    </source>
</reference>
<reference evidence="1" key="1">
    <citation type="journal article" date="2012" name="Nature">
        <title>The tomato genome sequence provides insights into fleshy fruit evolution.</title>
        <authorList>
            <consortium name="Tomato Genome Consortium"/>
        </authorList>
    </citation>
    <scope>NUCLEOTIDE SEQUENCE [LARGE SCALE GENOMIC DNA]</scope>
    <source>
        <strain evidence="1">cv. Heinz 1706</strain>
    </source>
</reference>
<evidence type="ECO:0008006" key="3">
    <source>
        <dbReference type="Google" id="ProtNLM"/>
    </source>
</evidence>
<dbReference type="AlphaFoldDB" id="A0A3Q7GHA3"/>
<protein>
    <recommendedName>
        <fullName evidence="3">GAG-pre-integrase domain-containing protein</fullName>
    </recommendedName>
</protein>
<accession>A0A3Q7GHA3</accession>
<keyword evidence="2" id="KW-1185">Reference proteome</keyword>
<dbReference type="STRING" id="4081.A0A3Q7GHA3"/>
<sequence>SAGTLNLSQELYIEKVLSRFRVNDAKPRTTPLANHFKLSKEQPPKTAEQRDHMTLVPYASAVGSLMYAMVCIRPDIAHAVGVVSRYMANPGKKHWEAVKWLLRYLRGTSNTSLCFGKGKVTLQVFVDADLGGDVDSRKSTSGYIYTIGGTTDLFLMKDLETKGILHTVPSIDGLYSFQVKKLLSPASFPASLGVWHAHLAHTSYPIVHQALSTTIFRSSKSSSLCTACAASKSHKVPFSESTFKTSCPLDSICSDVWGPAPVVSNDSYRYYV</sequence>